<dbReference type="InterPro" id="IPR001357">
    <property type="entry name" value="BRCT_dom"/>
</dbReference>
<evidence type="ECO:0000256" key="2">
    <source>
        <dbReference type="ARBA" id="ARBA00022763"/>
    </source>
</evidence>
<feature type="region of interest" description="Disordered" evidence="4">
    <location>
        <begin position="122"/>
        <end position="227"/>
    </location>
</feature>
<dbReference type="PROSITE" id="PS50172">
    <property type="entry name" value="BRCT"/>
    <property type="match status" value="1"/>
</dbReference>
<feature type="region of interest" description="Disordered" evidence="4">
    <location>
        <begin position="340"/>
        <end position="360"/>
    </location>
</feature>
<evidence type="ECO:0000313" key="6">
    <source>
        <dbReference type="EMBL" id="KAG6011789.1"/>
    </source>
</evidence>
<feature type="region of interest" description="Disordered" evidence="4">
    <location>
        <begin position="25"/>
        <end position="67"/>
    </location>
</feature>
<keyword evidence="2" id="KW-0227">DNA damage</keyword>
<dbReference type="Gene3D" id="3.40.50.10190">
    <property type="entry name" value="BRCT domain"/>
    <property type="match status" value="1"/>
</dbReference>
<evidence type="ECO:0000259" key="5">
    <source>
        <dbReference type="PROSITE" id="PS50172"/>
    </source>
</evidence>
<dbReference type="CDD" id="cd17745">
    <property type="entry name" value="BRCT_p53bp1_rpt1"/>
    <property type="match status" value="1"/>
</dbReference>
<dbReference type="OrthoDB" id="129353at2759"/>
<feature type="compositionally biased region" description="Polar residues" evidence="4">
    <location>
        <begin position="475"/>
        <end position="484"/>
    </location>
</feature>
<feature type="region of interest" description="Disordered" evidence="4">
    <location>
        <begin position="304"/>
        <end position="327"/>
    </location>
</feature>
<feature type="compositionally biased region" description="Basic and acidic residues" evidence="4">
    <location>
        <begin position="638"/>
        <end position="652"/>
    </location>
</feature>
<dbReference type="Proteomes" id="UP000748025">
    <property type="component" value="Unassembled WGS sequence"/>
</dbReference>
<dbReference type="PANTHER" id="PTHR15321:SF3">
    <property type="entry name" value="TP53-BINDING PROTEIN 1"/>
    <property type="match status" value="1"/>
</dbReference>
<dbReference type="GO" id="GO:0000077">
    <property type="term" value="P:DNA damage checkpoint signaling"/>
    <property type="evidence" value="ECO:0007669"/>
    <property type="project" value="TreeGrafter"/>
</dbReference>
<dbReference type="InterPro" id="IPR047252">
    <property type="entry name" value="TP53BP1-like"/>
</dbReference>
<dbReference type="Pfam" id="PF00533">
    <property type="entry name" value="BRCT"/>
    <property type="match status" value="1"/>
</dbReference>
<dbReference type="GO" id="GO:0005634">
    <property type="term" value="C:nucleus"/>
    <property type="evidence" value="ECO:0007669"/>
    <property type="project" value="UniProtKB-SubCell"/>
</dbReference>
<comment type="subcellular location">
    <subcellularLocation>
        <location evidence="1">Nucleus</location>
    </subcellularLocation>
</comment>
<gene>
    <name evidence="6" type="ORF">E4U43_008127</name>
</gene>
<feature type="compositionally biased region" description="Polar residues" evidence="4">
    <location>
        <begin position="143"/>
        <end position="152"/>
    </location>
</feature>
<proteinExistence type="predicted"/>
<sequence length="1076" mass="117483">MTRLETQDSQVILDALRAELGFGTKPSFVPATRPTPTQHDKDVTDHNPVSPPKKQEAGSTINNNNRDDVLTNAARVNAPQRDGLQHADNLPDRVPIHSVHDDYGDGGCDDASLAVTSKIQHENRSATLSAENRPSLVPGPKMDSSQQTPTQVNEDRDYETFCGPLSSSPADPTQLTSNGEPRTLDPDDTGAVNFGSLSDFPRPSSQVSEDGGFENSRGQWRLPTDDPTPYKPHDPPAVLQTPVLSLSKNPFGSKSNDGTVPFEGTQLFGQTQMLSSAVKVATPTSTRPSPAVIFNLVETSPLKNRTNVSSPTEMQTSSPTRPTEIPDTLLKDKNLSIITEETPVPPHSPKDDLIPESPTTSRLAVGHQPMAYYEPMKHSQERKGSDERLQQPNHRVNDSDDETFQMLQRKRRVERKRAAAAKEMGKVSFVRTQRKPLSPPTERPGKRRKVSITADEDQDDKSKADGVASAYVGDSQKTVSQSSELPPKKLNEANPSEEEVPHVGLEEAEEALADDGPALPAQNSETRAIVNDEIIPATSPLRSSSALSPRDAPSASDPQLPMLRRSETEKEADLTDSADSSLLPPTRQRPCRTYGRRGLAKQIAKQTRLALVSTADTEADGGLLNHGLELPPTQSLDENNHGAETEKAEDTSKPPSASMSSHLQPTRQTGTRSTPRDSRVAHRRTVVKSSSLTDLSGTPAPSFNTTSGAGRNSVASERPRSINLVSSERSTRTLRRGTTRYTATPESPQPLTKAMRLSRRSLRLDSDSADELHRSPSRSNRSIRPTSLGLAYRSRRLFEGMVFALSFSDTQTQRTKLEAKITQAGGFIVHEGFQELFEPSSVLHTSSAREEGHDYLTLASANMDCGFTAVIADSHSRKAKYMQALALGLPCLAPQWVNMCLKKGEIVDWMPYLLCAGQSQVLGNAIRSRTLSPYDALEAKLADVLQERDKLLEGEKLLIIMDHKKLRREAKQQYIFLVLALGPSLIYRVSTVQDAGSVVRQAEQSGSPFGWVYMESSTCTIESVLAAASVVGQSTSKRKRRSGVTEPVGETLNVLTDELMIQSLILGRMVEGDELG</sequence>
<reference evidence="6" key="1">
    <citation type="journal article" date="2020" name="bioRxiv">
        <title>Whole genome comparisons of ergot fungi reveals the divergence and evolution of species within the genus Claviceps are the result of varying mechanisms driving genome evolution and host range expansion.</title>
        <authorList>
            <person name="Wyka S.A."/>
            <person name="Mondo S.J."/>
            <person name="Liu M."/>
            <person name="Dettman J."/>
            <person name="Nalam V."/>
            <person name="Broders K.D."/>
        </authorList>
    </citation>
    <scope>NUCLEOTIDE SEQUENCE</scope>
    <source>
        <strain evidence="6">CCC 602</strain>
    </source>
</reference>
<dbReference type="InterPro" id="IPR036420">
    <property type="entry name" value="BRCT_dom_sf"/>
</dbReference>
<protein>
    <recommendedName>
        <fullName evidence="5">BRCT domain-containing protein</fullName>
    </recommendedName>
</protein>
<feature type="compositionally biased region" description="Basic residues" evidence="4">
    <location>
        <begin position="408"/>
        <end position="419"/>
    </location>
</feature>
<dbReference type="AlphaFoldDB" id="A0A9P7NDR4"/>
<dbReference type="InterPro" id="IPR047249">
    <property type="entry name" value="BRCT_p53bp1-like_rpt1"/>
</dbReference>
<feature type="compositionally biased region" description="Polar residues" evidence="4">
    <location>
        <begin position="653"/>
        <end position="673"/>
    </location>
</feature>
<feature type="compositionally biased region" description="Basic and acidic residues" evidence="4">
    <location>
        <begin position="377"/>
        <end position="389"/>
    </location>
</feature>
<organism evidence="6 7">
    <name type="scientific">Claviceps pusilla</name>
    <dbReference type="NCBI Taxonomy" id="123648"/>
    <lineage>
        <taxon>Eukaryota</taxon>
        <taxon>Fungi</taxon>
        <taxon>Dikarya</taxon>
        <taxon>Ascomycota</taxon>
        <taxon>Pezizomycotina</taxon>
        <taxon>Sordariomycetes</taxon>
        <taxon>Hypocreomycetidae</taxon>
        <taxon>Hypocreales</taxon>
        <taxon>Clavicipitaceae</taxon>
        <taxon>Claviceps</taxon>
    </lineage>
</organism>
<feature type="compositionally biased region" description="Basic and acidic residues" evidence="4">
    <location>
        <begin position="564"/>
        <end position="573"/>
    </location>
</feature>
<dbReference type="PANTHER" id="PTHR15321">
    <property type="entry name" value="TUMOR SUPPRESSOR P53-BINDING PROTEIN 1"/>
    <property type="match status" value="1"/>
</dbReference>
<feature type="compositionally biased region" description="Low complexity" evidence="4">
    <location>
        <begin position="536"/>
        <end position="558"/>
    </location>
</feature>
<feature type="compositionally biased region" description="Polar residues" evidence="4">
    <location>
        <begin position="304"/>
        <end position="321"/>
    </location>
</feature>
<feature type="compositionally biased region" description="Polar residues" evidence="4">
    <location>
        <begin position="687"/>
        <end position="715"/>
    </location>
</feature>
<feature type="compositionally biased region" description="Basic and acidic residues" evidence="4">
    <location>
        <begin position="762"/>
        <end position="774"/>
    </location>
</feature>
<evidence type="ECO:0000256" key="3">
    <source>
        <dbReference type="ARBA" id="ARBA00023242"/>
    </source>
</evidence>
<keyword evidence="3" id="KW-0539">Nucleus</keyword>
<feature type="region of interest" description="Disordered" evidence="4">
    <location>
        <begin position="377"/>
        <end position="600"/>
    </location>
</feature>
<feature type="region of interest" description="Disordered" evidence="4">
    <location>
        <begin position="622"/>
        <end position="784"/>
    </location>
</feature>
<keyword evidence="7" id="KW-1185">Reference proteome</keyword>
<evidence type="ECO:0000313" key="7">
    <source>
        <dbReference type="Proteomes" id="UP000748025"/>
    </source>
</evidence>
<dbReference type="SMART" id="SM00292">
    <property type="entry name" value="BRCT"/>
    <property type="match status" value="1"/>
</dbReference>
<dbReference type="SUPFAM" id="SSF52113">
    <property type="entry name" value="BRCT domain"/>
    <property type="match status" value="1"/>
</dbReference>
<evidence type="ECO:0000256" key="1">
    <source>
        <dbReference type="ARBA" id="ARBA00004123"/>
    </source>
</evidence>
<comment type="caution">
    <text evidence="6">The sequence shown here is derived from an EMBL/GenBank/DDBJ whole genome shotgun (WGS) entry which is preliminary data.</text>
</comment>
<evidence type="ECO:0000256" key="4">
    <source>
        <dbReference type="SAM" id="MobiDB-lite"/>
    </source>
</evidence>
<name>A0A9P7NDR4_9HYPO</name>
<dbReference type="GO" id="GO:0045944">
    <property type="term" value="P:positive regulation of transcription by RNA polymerase II"/>
    <property type="evidence" value="ECO:0007669"/>
    <property type="project" value="TreeGrafter"/>
</dbReference>
<feature type="compositionally biased region" description="Polar residues" evidence="4">
    <location>
        <begin position="165"/>
        <end position="180"/>
    </location>
</feature>
<feature type="domain" description="BRCT" evidence="5">
    <location>
        <begin position="793"/>
        <end position="914"/>
    </location>
</feature>
<dbReference type="EMBL" id="SRPW01000827">
    <property type="protein sequence ID" value="KAG6011789.1"/>
    <property type="molecule type" value="Genomic_DNA"/>
</dbReference>
<accession>A0A9P7NDR4</accession>
<dbReference type="GO" id="GO:0042393">
    <property type="term" value="F:histone binding"/>
    <property type="evidence" value="ECO:0007669"/>
    <property type="project" value="TreeGrafter"/>
</dbReference>